<feature type="transmembrane region" description="Helical" evidence="1">
    <location>
        <begin position="21"/>
        <end position="44"/>
    </location>
</feature>
<comment type="caution">
    <text evidence="2">The sequence shown here is derived from an EMBL/GenBank/DDBJ whole genome shotgun (WGS) entry which is preliminary data.</text>
</comment>
<evidence type="ECO:0000313" key="2">
    <source>
        <dbReference type="EMBL" id="MCH6162309.1"/>
    </source>
</evidence>
<organism evidence="2 3">
    <name type="scientific">Streptomyces marispadix</name>
    <dbReference type="NCBI Taxonomy" id="2922868"/>
    <lineage>
        <taxon>Bacteria</taxon>
        <taxon>Bacillati</taxon>
        <taxon>Actinomycetota</taxon>
        <taxon>Actinomycetes</taxon>
        <taxon>Kitasatosporales</taxon>
        <taxon>Streptomycetaceae</taxon>
        <taxon>Streptomyces</taxon>
    </lineage>
</organism>
<keyword evidence="1" id="KW-1133">Transmembrane helix</keyword>
<accession>A0ABS9T1D2</accession>
<reference evidence="2" key="1">
    <citation type="submission" date="2022-03" db="EMBL/GenBank/DDBJ databases">
        <authorList>
            <person name="Santos J.D.N."/>
            <person name="Kallscheuer N."/>
            <person name="Jogler C."/>
            <person name="Lage O.M."/>
        </authorList>
    </citation>
    <scope>NUCLEOTIDE SEQUENCE</scope>
    <source>
        <strain evidence="2">M600PL45_2</strain>
    </source>
</reference>
<sequence length="67" mass="7075">MSNAIRNWRRRAMERMHGRESDRGASAIEYAGIVIIVAAIILAIRGLGLNTAISAGIAKAVNSILGG</sequence>
<keyword evidence="1" id="KW-0812">Transmembrane</keyword>
<dbReference type="Proteomes" id="UP001166784">
    <property type="component" value="Unassembled WGS sequence"/>
</dbReference>
<evidence type="ECO:0008006" key="4">
    <source>
        <dbReference type="Google" id="ProtNLM"/>
    </source>
</evidence>
<keyword evidence="1" id="KW-0472">Membrane</keyword>
<protein>
    <recommendedName>
        <fullName evidence="4">Flp family type IVb pilin</fullName>
    </recommendedName>
</protein>
<gene>
    <name evidence="2" type="ORF">MMA15_18540</name>
</gene>
<evidence type="ECO:0000256" key="1">
    <source>
        <dbReference type="SAM" id="Phobius"/>
    </source>
</evidence>
<keyword evidence="3" id="KW-1185">Reference proteome</keyword>
<evidence type="ECO:0000313" key="3">
    <source>
        <dbReference type="Proteomes" id="UP001166784"/>
    </source>
</evidence>
<reference evidence="2" key="2">
    <citation type="journal article" date="2023" name="Int. J. Syst. Evol. Microbiol.">
        <title>Streptomyces marispadix sp. nov., isolated from marine beach sediment of the Northern Coast of Portugal.</title>
        <authorList>
            <person name="dos Santos J.D.N."/>
            <person name="Vitorino I.R."/>
            <person name="Kallscheuer N."/>
            <person name="Srivastava A."/>
            <person name="Krautwurst S."/>
            <person name="Marz M."/>
            <person name="Jogler C."/>
            <person name="Lobo Da Cunha A."/>
            <person name="Catita J."/>
            <person name="Goncalves H."/>
            <person name="Gonzalez I."/>
            <person name="Reyes F."/>
            <person name="Lage O.M."/>
        </authorList>
    </citation>
    <scope>NUCLEOTIDE SEQUENCE</scope>
    <source>
        <strain evidence="2">M600PL45_2</strain>
    </source>
</reference>
<dbReference type="EMBL" id="JAKWJU010000002">
    <property type="protein sequence ID" value="MCH6162309.1"/>
    <property type="molecule type" value="Genomic_DNA"/>
</dbReference>
<dbReference type="RefSeq" id="WP_241061200.1">
    <property type="nucleotide sequence ID" value="NZ_JAKWJU010000002.1"/>
</dbReference>
<name>A0ABS9T1D2_9ACTN</name>
<proteinExistence type="predicted"/>